<reference evidence="2" key="1">
    <citation type="journal article" date="2020" name="Int. J. Syst. Evol. Microbiol.">
        <title>Alteromonas alba sp. nov., a marine bacterium isolated from the seawater of the West Pacific Ocean.</title>
        <authorList>
            <person name="Sun C."/>
            <person name="Wu Y.-H."/>
            <person name="Xamxidin M."/>
            <person name="Cheng H."/>
            <person name="Xu X.-W."/>
        </authorList>
    </citation>
    <scope>NUCLEOTIDE SEQUENCE [LARGE SCALE GENOMIC DNA]</scope>
    <source>
        <strain evidence="2">190</strain>
    </source>
</reference>
<proteinExistence type="predicted"/>
<evidence type="ECO:0000313" key="2">
    <source>
        <dbReference type="Proteomes" id="UP000238949"/>
    </source>
</evidence>
<sequence length="258" mass="28982">MANEHTAFVTCPIARDIGPQSDVCFIAEYNGKTYGLFDPNGYNRPMLKHKVMVEGEVIDGEMICGATRIKGVLSVMREEVSPECNQILPDDGSVQTKNNNLFLRMPEEHRQRAFKLMAQVADNPEASLQEAIYDPAPFPPVKPPYVRQKLNLHYPFNSKRSSGPELRKLLYLIHYAKFSGGHFVVKSYQGATRLDNGEVMEEKSGMAEERADMFAELLTELGINKKDYSIEVQPESVAATGVGDWKNRRISVELNPAE</sequence>
<protein>
    <recommendedName>
        <fullName evidence="3">OmpA-like domain-containing protein</fullName>
    </recommendedName>
</protein>
<name>A0A2S9VBC3_9ALTE</name>
<organism evidence="1 2">
    <name type="scientific">Alteromonas alba</name>
    <dbReference type="NCBI Taxonomy" id="2079529"/>
    <lineage>
        <taxon>Bacteria</taxon>
        <taxon>Pseudomonadati</taxon>
        <taxon>Pseudomonadota</taxon>
        <taxon>Gammaproteobacteria</taxon>
        <taxon>Alteromonadales</taxon>
        <taxon>Alteromonadaceae</taxon>
        <taxon>Alteromonas/Salinimonas group</taxon>
        <taxon>Alteromonas</taxon>
    </lineage>
</organism>
<comment type="caution">
    <text evidence="1">The sequence shown here is derived from an EMBL/GenBank/DDBJ whole genome shotgun (WGS) entry which is preliminary data.</text>
</comment>
<dbReference type="EMBL" id="PVNP01000089">
    <property type="protein sequence ID" value="PRO73767.1"/>
    <property type="molecule type" value="Genomic_DNA"/>
</dbReference>
<keyword evidence="2" id="KW-1185">Reference proteome</keyword>
<dbReference type="AlphaFoldDB" id="A0A2S9VBC3"/>
<dbReference type="OrthoDB" id="9816402at2"/>
<dbReference type="RefSeq" id="WP_105934513.1">
    <property type="nucleotide sequence ID" value="NZ_PVNP01000089.1"/>
</dbReference>
<evidence type="ECO:0000313" key="1">
    <source>
        <dbReference type="EMBL" id="PRO73767.1"/>
    </source>
</evidence>
<evidence type="ECO:0008006" key="3">
    <source>
        <dbReference type="Google" id="ProtNLM"/>
    </source>
</evidence>
<gene>
    <name evidence="1" type="ORF">C6Y40_10210</name>
</gene>
<dbReference type="Proteomes" id="UP000238949">
    <property type="component" value="Unassembled WGS sequence"/>
</dbReference>
<accession>A0A2S9VBC3</accession>